<dbReference type="InterPro" id="IPR011044">
    <property type="entry name" value="Quino_amine_DH_bsu"/>
</dbReference>
<dbReference type="Proteomes" id="UP000278143">
    <property type="component" value="Unassembled WGS sequence"/>
</dbReference>
<dbReference type="GO" id="GO:0005737">
    <property type="term" value="C:cytoplasm"/>
    <property type="evidence" value="ECO:0007669"/>
    <property type="project" value="TreeGrafter"/>
</dbReference>
<evidence type="ECO:0000256" key="1">
    <source>
        <dbReference type="SAM" id="MobiDB-lite"/>
    </source>
</evidence>
<dbReference type="EMBL" id="KZ991174">
    <property type="protein sequence ID" value="RKP23246.1"/>
    <property type="molecule type" value="Genomic_DNA"/>
</dbReference>
<feature type="region of interest" description="Disordered" evidence="1">
    <location>
        <begin position="155"/>
        <end position="192"/>
    </location>
</feature>
<dbReference type="GO" id="GO:0005634">
    <property type="term" value="C:nucleus"/>
    <property type="evidence" value="ECO:0007669"/>
    <property type="project" value="TreeGrafter"/>
</dbReference>
<evidence type="ECO:0000313" key="4">
    <source>
        <dbReference type="EMBL" id="RKP23246.1"/>
    </source>
</evidence>
<gene>
    <name evidence="4" type="ORF">SYNPS1DRAFT_18923</name>
</gene>
<accession>A0A4P9YTJ4</accession>
<dbReference type="PANTHER" id="PTHR31913:SF0">
    <property type="entry name" value="VACUOLAR IMPORT AND DEGRADATION PROTEIN 27"/>
    <property type="match status" value="1"/>
</dbReference>
<feature type="domain" description="Vacuolar import/degradation Vid27 C-terminal" evidence="2">
    <location>
        <begin position="195"/>
        <end position="534"/>
    </location>
</feature>
<proteinExistence type="predicted"/>
<dbReference type="Gene3D" id="2.130.10.10">
    <property type="entry name" value="YVTN repeat-like/Quinoprotein amine dehydrogenase"/>
    <property type="match status" value="1"/>
</dbReference>
<organism evidence="4 5">
    <name type="scientific">Syncephalis pseudoplumigaleata</name>
    <dbReference type="NCBI Taxonomy" id="1712513"/>
    <lineage>
        <taxon>Eukaryota</taxon>
        <taxon>Fungi</taxon>
        <taxon>Fungi incertae sedis</taxon>
        <taxon>Zoopagomycota</taxon>
        <taxon>Zoopagomycotina</taxon>
        <taxon>Zoopagomycetes</taxon>
        <taxon>Zoopagales</taxon>
        <taxon>Piptocephalidaceae</taxon>
        <taxon>Syncephalis</taxon>
    </lineage>
</organism>
<dbReference type="InterPro" id="IPR040768">
    <property type="entry name" value="Vid27_PH"/>
</dbReference>
<dbReference type="InterPro" id="IPR015943">
    <property type="entry name" value="WD40/YVTN_repeat-like_dom_sf"/>
</dbReference>
<dbReference type="PANTHER" id="PTHR31913">
    <property type="entry name" value="VACUOLAR IMPORT AND DEGRADATION PROTEIN 27"/>
    <property type="match status" value="1"/>
</dbReference>
<protein>
    <submittedName>
        <fullName evidence="4">VID27 cytoplasmic protein-domain-containing protein</fullName>
    </submittedName>
</protein>
<dbReference type="OrthoDB" id="10251113at2759"/>
<dbReference type="AlphaFoldDB" id="A0A4P9YTJ4"/>
<dbReference type="SUPFAM" id="SSF50969">
    <property type="entry name" value="YVTN repeat-like/Quinoprotein amine dehydrogenase"/>
    <property type="match status" value="1"/>
</dbReference>
<reference evidence="5" key="1">
    <citation type="journal article" date="2018" name="Nat. Microbiol.">
        <title>Leveraging single-cell genomics to expand the fungal tree of life.</title>
        <authorList>
            <person name="Ahrendt S.R."/>
            <person name="Quandt C.A."/>
            <person name="Ciobanu D."/>
            <person name="Clum A."/>
            <person name="Salamov A."/>
            <person name="Andreopoulos B."/>
            <person name="Cheng J.F."/>
            <person name="Woyke T."/>
            <person name="Pelin A."/>
            <person name="Henrissat B."/>
            <person name="Reynolds N.K."/>
            <person name="Benny G.L."/>
            <person name="Smith M.E."/>
            <person name="James T.Y."/>
            <person name="Grigoriev I.V."/>
        </authorList>
    </citation>
    <scope>NUCLEOTIDE SEQUENCE [LARGE SCALE GENOMIC DNA]</scope>
    <source>
        <strain evidence="5">Benny S71-1</strain>
    </source>
</reference>
<feature type="compositionally biased region" description="Acidic residues" evidence="1">
    <location>
        <begin position="155"/>
        <end position="186"/>
    </location>
</feature>
<evidence type="ECO:0000259" key="3">
    <source>
        <dbReference type="Pfam" id="PF17747"/>
    </source>
</evidence>
<feature type="non-terminal residue" evidence="4">
    <location>
        <position position="1"/>
    </location>
</feature>
<feature type="domain" description="Vid27 PH-like" evidence="3">
    <location>
        <begin position="21"/>
        <end position="126"/>
    </location>
</feature>
<dbReference type="InterPro" id="IPR013863">
    <property type="entry name" value="VID27_C"/>
</dbReference>
<dbReference type="Pfam" id="PF17747">
    <property type="entry name" value="VID27_PH"/>
    <property type="match status" value="1"/>
</dbReference>
<evidence type="ECO:0000313" key="5">
    <source>
        <dbReference type="Proteomes" id="UP000278143"/>
    </source>
</evidence>
<dbReference type="Pfam" id="PF08553">
    <property type="entry name" value="VID27"/>
    <property type="match status" value="1"/>
</dbReference>
<dbReference type="InterPro" id="IPR040458">
    <property type="entry name" value="Vid27"/>
</dbReference>
<evidence type="ECO:0000259" key="2">
    <source>
        <dbReference type="Pfam" id="PF08553"/>
    </source>
</evidence>
<keyword evidence="5" id="KW-1185">Reference proteome</keyword>
<sequence>DEATMTLPPPREAPVADVTSICEVDAQLFLFNPSVGTFQLQAKHVTTRLVSVAPYTYWIYIEDAARCWLRQPIEPGMNAIFNRASSSFIWCYYDESNRVYSWSLRFPDDASGTEFRETFGRCAYETMNLSKFEKVSKADQNYLLDAYEEDVTMTDAESIEESDEGSGGEEGDEDEGDDEDEDEDEKVGELGKHAKNSQLAVGYKHDRSFVVRGNKIGVFKYTEDDRLKFSTAINNVATLEGKALNPHKVMLHNEDTNLILKDPSNDAMLYKMDLEYGKVVEEWHVHDDIPCTSFVPDSKYAQMTQQQTLVGLSNNSLFRLDPRLSGQKLVDAECRSYATKNGFSCAATTEQGWVAVGSEKGEIRLFNKLGINAKAVLPAIGDPIIGIDVTADGRWLVATCRSYLLLVDCWNKEENVSGFVKGFSKDKKPVPKRLQLKPEHVAYMGSAVSFTVARFNTGINEHEKTIVTSTGPYVITWNFRRVKQGKLYDYQIKQYQEDVVADNFKYGQDRNIIVALPDDVQMASKRSLLSPKKALQTPAEVSFVLLLLLPYRPCLVCSIGTIVQVEHRQCALLRRSAMTCCSE</sequence>
<name>A0A4P9YTJ4_9FUNG</name>